<proteinExistence type="predicted"/>
<dbReference type="InterPro" id="IPR049012">
    <property type="entry name" value="Mutator_transp_dom"/>
</dbReference>
<dbReference type="Gene3D" id="3.40.50.1110">
    <property type="entry name" value="SGNH hydrolase"/>
    <property type="match status" value="1"/>
</dbReference>
<keyword evidence="3" id="KW-1185">Reference proteome</keyword>
<evidence type="ECO:0000259" key="1">
    <source>
        <dbReference type="Pfam" id="PF20700"/>
    </source>
</evidence>
<dbReference type="Pfam" id="PF20700">
    <property type="entry name" value="Mutator"/>
    <property type="match status" value="1"/>
</dbReference>
<name>A0A8S3Q4F3_MYTED</name>
<dbReference type="Proteomes" id="UP000683360">
    <property type="component" value="Unassembled WGS sequence"/>
</dbReference>
<evidence type="ECO:0000313" key="2">
    <source>
        <dbReference type="EMBL" id="CAG2191644.1"/>
    </source>
</evidence>
<organism evidence="2 3">
    <name type="scientific">Mytilus edulis</name>
    <name type="common">Blue mussel</name>
    <dbReference type="NCBI Taxonomy" id="6550"/>
    <lineage>
        <taxon>Eukaryota</taxon>
        <taxon>Metazoa</taxon>
        <taxon>Spiralia</taxon>
        <taxon>Lophotrochozoa</taxon>
        <taxon>Mollusca</taxon>
        <taxon>Bivalvia</taxon>
        <taxon>Autobranchia</taxon>
        <taxon>Pteriomorphia</taxon>
        <taxon>Mytilida</taxon>
        <taxon>Mytiloidea</taxon>
        <taxon>Mytilidae</taxon>
        <taxon>Mytilinae</taxon>
        <taxon>Mytilus</taxon>
    </lineage>
</organism>
<protein>
    <recommendedName>
        <fullName evidence="1">Mutator-like transposase domain-containing protein</fullName>
    </recommendedName>
</protein>
<dbReference type="AlphaFoldDB" id="A0A8S3Q4F3"/>
<comment type="caution">
    <text evidence="2">The sequence shown here is derived from an EMBL/GenBank/DDBJ whole genome shotgun (WGS) entry which is preliminary data.</text>
</comment>
<accession>A0A8S3Q4F3</accession>
<reference evidence="2" key="1">
    <citation type="submission" date="2021-03" db="EMBL/GenBank/DDBJ databases">
        <authorList>
            <person name="Bekaert M."/>
        </authorList>
    </citation>
    <scope>NUCLEOTIDE SEQUENCE</scope>
</reference>
<dbReference type="OrthoDB" id="6152639at2759"/>
<dbReference type="EMBL" id="CAJPWZ010000368">
    <property type="protein sequence ID" value="CAG2191644.1"/>
    <property type="molecule type" value="Genomic_DNA"/>
</dbReference>
<dbReference type="InterPro" id="IPR036514">
    <property type="entry name" value="SGNH_hydro_sf"/>
</dbReference>
<gene>
    <name evidence="2" type="ORF">MEDL_6843</name>
</gene>
<dbReference type="SUPFAM" id="SSF52266">
    <property type="entry name" value="SGNH hydrolase"/>
    <property type="match status" value="1"/>
</dbReference>
<evidence type="ECO:0000313" key="3">
    <source>
        <dbReference type="Proteomes" id="UP000683360"/>
    </source>
</evidence>
<sequence>MPVPATVHVLTLYAQFLSRSFKSVDSIKNYLSSVRYLHLLLDLEYPQFEAFHLRLVLRGNFFEKRATIVSASIPKYVSGIDGCTTQAFPGATIGRLTELIASGKVDLISLDFVRVHVGTYNISSSKSVDTIMSYFGDLIHKLKKKTFSKLIFTSILPRPVDHMKTGAKVNKVNTELKRLCKRNNLLYCNLYRSFLLDNIPDSSLFAPRDGLHLNFAAYLDAGMGPVQTVNFVTALNIPCISPNNLKAKEREIGKTIEEYARSSCKKALEEKYLKNRNDRTNEEDTALDKSMNVSFDGGWQKRGSGRSYNRHATVIGNVSGKCLHFGLKSTDCRKCNYIDEKGDASEKEHDCRRNYLGSSKAMEPALAVEMVKDIEEMGYMVNSLTMDDDTTTMARLRQEVDHDVIKRSDSNHFRKNFTGDLLQLHQQHKRSISTTVIDYFVKDMLYAIKQNKGDVENLKSTIDAIVPHAFGDYSLCSSWCGYIKDPIGYRHKSLPYDKDLEGVELQRDIQTVFSEIQ</sequence>
<feature type="domain" description="Mutator-like transposase" evidence="1">
    <location>
        <begin position="216"/>
        <end position="480"/>
    </location>
</feature>